<dbReference type="AlphaFoldDB" id="A0AAN9ABU9"/>
<reference evidence="4 5" key="1">
    <citation type="submission" date="2023-11" db="EMBL/GenBank/DDBJ databases">
        <title>Halocaridina rubra genome assembly.</title>
        <authorList>
            <person name="Smith C."/>
        </authorList>
    </citation>
    <scope>NUCLEOTIDE SEQUENCE [LARGE SCALE GENOMIC DNA]</scope>
    <source>
        <strain evidence="4">EP-1</strain>
        <tissue evidence="4">Whole</tissue>
    </source>
</reference>
<dbReference type="InterPro" id="IPR001452">
    <property type="entry name" value="SH3_domain"/>
</dbReference>
<dbReference type="Pfam" id="PF07653">
    <property type="entry name" value="SH3_2"/>
    <property type="match status" value="1"/>
</dbReference>
<dbReference type="InterPro" id="IPR036028">
    <property type="entry name" value="SH3-like_dom_sf"/>
</dbReference>
<dbReference type="EMBL" id="JAXCGZ010003997">
    <property type="protein sequence ID" value="KAK7082493.1"/>
    <property type="molecule type" value="Genomic_DNA"/>
</dbReference>
<evidence type="ECO:0000259" key="3">
    <source>
        <dbReference type="PROSITE" id="PS50002"/>
    </source>
</evidence>
<dbReference type="SUPFAM" id="SSF50044">
    <property type="entry name" value="SH3-domain"/>
    <property type="match status" value="1"/>
</dbReference>
<feature type="domain" description="SH3" evidence="3">
    <location>
        <begin position="7"/>
        <end position="70"/>
    </location>
</feature>
<evidence type="ECO:0000256" key="2">
    <source>
        <dbReference type="PROSITE-ProRule" id="PRU00192"/>
    </source>
</evidence>
<protein>
    <recommendedName>
        <fullName evidence="3">SH3 domain-containing protein</fullName>
    </recommendedName>
</protein>
<dbReference type="PROSITE" id="PS50002">
    <property type="entry name" value="SH3"/>
    <property type="match status" value="1"/>
</dbReference>
<name>A0AAN9ABU9_HALRR</name>
<accession>A0AAN9ABU9</accession>
<sequence length="75" mass="8587">SGGNEMQSLGWYVALEEVVPKDEGALFIKKHQKLELLEKTNEHWWYARISRDGKQVTGYVPPEIIIPAEGLFSEE</sequence>
<dbReference type="SMART" id="SM00326">
    <property type="entry name" value="SH3"/>
    <property type="match status" value="1"/>
</dbReference>
<keyword evidence="5" id="KW-1185">Reference proteome</keyword>
<proteinExistence type="predicted"/>
<dbReference type="Proteomes" id="UP001381693">
    <property type="component" value="Unassembled WGS sequence"/>
</dbReference>
<keyword evidence="1 2" id="KW-0728">SH3 domain</keyword>
<dbReference type="Gene3D" id="2.30.30.40">
    <property type="entry name" value="SH3 Domains"/>
    <property type="match status" value="1"/>
</dbReference>
<organism evidence="4 5">
    <name type="scientific">Halocaridina rubra</name>
    <name type="common">Hawaiian red shrimp</name>
    <dbReference type="NCBI Taxonomy" id="373956"/>
    <lineage>
        <taxon>Eukaryota</taxon>
        <taxon>Metazoa</taxon>
        <taxon>Ecdysozoa</taxon>
        <taxon>Arthropoda</taxon>
        <taxon>Crustacea</taxon>
        <taxon>Multicrustacea</taxon>
        <taxon>Malacostraca</taxon>
        <taxon>Eumalacostraca</taxon>
        <taxon>Eucarida</taxon>
        <taxon>Decapoda</taxon>
        <taxon>Pleocyemata</taxon>
        <taxon>Caridea</taxon>
        <taxon>Atyoidea</taxon>
        <taxon>Atyidae</taxon>
        <taxon>Halocaridina</taxon>
    </lineage>
</organism>
<evidence type="ECO:0000313" key="4">
    <source>
        <dbReference type="EMBL" id="KAK7082493.1"/>
    </source>
</evidence>
<gene>
    <name evidence="4" type="ORF">SK128_015702</name>
</gene>
<feature type="non-terminal residue" evidence="4">
    <location>
        <position position="1"/>
    </location>
</feature>
<comment type="caution">
    <text evidence="4">The sequence shown here is derived from an EMBL/GenBank/DDBJ whole genome shotgun (WGS) entry which is preliminary data.</text>
</comment>
<evidence type="ECO:0000313" key="5">
    <source>
        <dbReference type="Proteomes" id="UP001381693"/>
    </source>
</evidence>
<evidence type="ECO:0000256" key="1">
    <source>
        <dbReference type="ARBA" id="ARBA00022443"/>
    </source>
</evidence>